<accession>A0A6H5HXI4</accession>
<name>A0A6H5HXI4_9HYME</name>
<evidence type="ECO:0000313" key="2">
    <source>
        <dbReference type="Proteomes" id="UP000479190"/>
    </source>
</evidence>
<reference evidence="1 2" key="1">
    <citation type="submission" date="2020-02" db="EMBL/GenBank/DDBJ databases">
        <authorList>
            <person name="Ferguson B K."/>
        </authorList>
    </citation>
    <scope>NUCLEOTIDE SEQUENCE [LARGE SCALE GENOMIC DNA]</scope>
</reference>
<keyword evidence="2" id="KW-1185">Reference proteome</keyword>
<sequence>PAVKCHFSEYLAKAPPISVPRKPPICKNQSLPDTHRSRIRHNTRSATPEGAIDLWIPKHTQGLSPKDGERKLSLPGAALGRGSVRCWIQVPPSNRPEVAQQVLLEIVLPIITPGKSRDCHVLPRMATVASCHTSNSAARRRYSPALVGIERNHPMTTVLFEPRAADLPNSTFTRSMPLLTLKASNISQERLSSSPETAESEYKGQFQSTNSILNGLLESLHLPPSEYSFTAIRTAPGATRRSTPLNILLARPRFLRRGESRAIVGQRKYVAGSVGQPQPAKCQLQEQEFYESSQKLARDRAGVSVAASLRCWGVACGASTAILNRESALIHTKQPYQHTDVTRPVLNRIHLDKI</sequence>
<organism evidence="1 2">
    <name type="scientific">Trichogramma brassicae</name>
    <dbReference type="NCBI Taxonomy" id="86971"/>
    <lineage>
        <taxon>Eukaryota</taxon>
        <taxon>Metazoa</taxon>
        <taxon>Ecdysozoa</taxon>
        <taxon>Arthropoda</taxon>
        <taxon>Hexapoda</taxon>
        <taxon>Insecta</taxon>
        <taxon>Pterygota</taxon>
        <taxon>Neoptera</taxon>
        <taxon>Endopterygota</taxon>
        <taxon>Hymenoptera</taxon>
        <taxon>Apocrita</taxon>
        <taxon>Proctotrupomorpha</taxon>
        <taxon>Chalcidoidea</taxon>
        <taxon>Trichogrammatidae</taxon>
        <taxon>Trichogramma</taxon>
    </lineage>
</organism>
<gene>
    <name evidence="1" type="ORF">TBRA_LOCUS2475</name>
</gene>
<evidence type="ECO:0000313" key="1">
    <source>
        <dbReference type="EMBL" id="CAB0030475.1"/>
    </source>
</evidence>
<dbReference type="Proteomes" id="UP000479190">
    <property type="component" value="Unassembled WGS sequence"/>
</dbReference>
<proteinExistence type="predicted"/>
<protein>
    <submittedName>
        <fullName evidence="1">Uncharacterized protein</fullName>
    </submittedName>
</protein>
<feature type="non-terminal residue" evidence="1">
    <location>
        <position position="1"/>
    </location>
</feature>
<dbReference type="EMBL" id="CADCXV010000486">
    <property type="protein sequence ID" value="CAB0030475.1"/>
    <property type="molecule type" value="Genomic_DNA"/>
</dbReference>
<dbReference type="AlphaFoldDB" id="A0A6H5HXI4"/>